<feature type="domain" description="OmpA-like" evidence="3">
    <location>
        <begin position="52"/>
        <end position="160"/>
    </location>
</feature>
<accession>A0ABZ2XFK5</accession>
<dbReference type="Gene3D" id="3.30.1330.60">
    <property type="entry name" value="OmpA-like domain"/>
    <property type="match status" value="1"/>
</dbReference>
<dbReference type="SUPFAM" id="SSF103088">
    <property type="entry name" value="OmpA-like"/>
    <property type="match status" value="1"/>
</dbReference>
<keyword evidence="2" id="KW-0812">Transmembrane</keyword>
<reference evidence="4 5" key="1">
    <citation type="submission" date="2024-04" db="EMBL/GenBank/DDBJ databases">
        <title>Dissimilatory iodate-reducing microorganisms contribute to the enrichment of iodine in groundwater.</title>
        <authorList>
            <person name="Jiang Z."/>
        </authorList>
    </citation>
    <scope>NUCLEOTIDE SEQUENCE [LARGE SCALE GENOMIC DNA]</scope>
    <source>
        <strain evidence="4 5">NCP973</strain>
    </source>
</reference>
<dbReference type="InterPro" id="IPR036737">
    <property type="entry name" value="OmpA-like_sf"/>
</dbReference>
<keyword evidence="5" id="KW-1185">Reference proteome</keyword>
<protein>
    <submittedName>
        <fullName evidence="4">OmpA family protein</fullName>
    </submittedName>
</protein>
<feature type="transmembrane region" description="Helical" evidence="2">
    <location>
        <begin position="12"/>
        <end position="33"/>
    </location>
</feature>
<dbReference type="InterPro" id="IPR006665">
    <property type="entry name" value="OmpA-like"/>
</dbReference>
<sequence length="160" mass="16458">MSQDENETQGVVFGVLAGVIFGVIALVAGLGIWKAGQSAAPVAAVAVAEESDIAPVGEALAKVYFAVGSAEVAAADFMVVVPTAEALAANPQAIVLLSGFHDESGDPAMNAELAKQRALAVRDVLLAGHIDIQRIKLRKPESTLGGGSAEESRRVEIRVQ</sequence>
<evidence type="ECO:0000313" key="4">
    <source>
        <dbReference type="EMBL" id="WZJ20604.1"/>
    </source>
</evidence>
<evidence type="ECO:0000256" key="1">
    <source>
        <dbReference type="PROSITE-ProRule" id="PRU00473"/>
    </source>
</evidence>
<evidence type="ECO:0000313" key="5">
    <source>
        <dbReference type="Proteomes" id="UP001479520"/>
    </source>
</evidence>
<keyword evidence="1 2" id="KW-0472">Membrane</keyword>
<gene>
    <name evidence="4" type="ORF">AADV58_11650</name>
</gene>
<evidence type="ECO:0000256" key="2">
    <source>
        <dbReference type="SAM" id="Phobius"/>
    </source>
</evidence>
<dbReference type="EMBL" id="CP151406">
    <property type="protein sequence ID" value="WZJ20604.1"/>
    <property type="molecule type" value="Genomic_DNA"/>
</dbReference>
<keyword evidence="2" id="KW-1133">Transmembrane helix</keyword>
<proteinExistence type="predicted"/>
<dbReference type="RefSeq" id="WP_341743271.1">
    <property type="nucleotide sequence ID" value="NZ_CP151406.1"/>
</dbReference>
<dbReference type="CDD" id="cd07185">
    <property type="entry name" value="OmpA_C-like"/>
    <property type="match status" value="1"/>
</dbReference>
<organism evidence="4 5">
    <name type="scientific">Azonexus hydrophilus</name>
    <dbReference type="NCBI Taxonomy" id="418702"/>
    <lineage>
        <taxon>Bacteria</taxon>
        <taxon>Pseudomonadati</taxon>
        <taxon>Pseudomonadota</taxon>
        <taxon>Betaproteobacteria</taxon>
        <taxon>Rhodocyclales</taxon>
        <taxon>Azonexaceae</taxon>
        <taxon>Azonexus</taxon>
    </lineage>
</organism>
<dbReference type="PROSITE" id="PS51123">
    <property type="entry name" value="OMPA_2"/>
    <property type="match status" value="1"/>
</dbReference>
<name>A0ABZ2XFK5_9RHOO</name>
<dbReference type="Pfam" id="PF00691">
    <property type="entry name" value="OmpA"/>
    <property type="match status" value="1"/>
</dbReference>
<dbReference type="Proteomes" id="UP001479520">
    <property type="component" value="Chromosome"/>
</dbReference>
<evidence type="ECO:0000259" key="3">
    <source>
        <dbReference type="PROSITE" id="PS51123"/>
    </source>
</evidence>